<evidence type="ECO:0000259" key="1">
    <source>
        <dbReference type="Pfam" id="PF12961"/>
    </source>
</evidence>
<dbReference type="InterPro" id="IPR015947">
    <property type="entry name" value="PUA-like_sf"/>
</dbReference>
<dbReference type="EMBL" id="MHRQ01000026">
    <property type="protein sequence ID" value="OHA26133.1"/>
    <property type="molecule type" value="Genomic_DNA"/>
</dbReference>
<feature type="domain" description="DUF3850" evidence="1">
    <location>
        <begin position="7"/>
        <end position="69"/>
    </location>
</feature>
<dbReference type="AlphaFoldDB" id="A0A1G2MQJ9"/>
<dbReference type="InterPro" id="IPR039440">
    <property type="entry name" value="DUF3850"/>
</dbReference>
<dbReference type="STRING" id="1802312.A3C06_03910"/>
<dbReference type="Gene3D" id="2.30.130.30">
    <property type="entry name" value="Hypothetical protein"/>
    <property type="match status" value="1"/>
</dbReference>
<protein>
    <recommendedName>
        <fullName evidence="1">DUF3850 domain-containing protein</fullName>
    </recommendedName>
</protein>
<gene>
    <name evidence="2" type="ORF">A3C06_03910</name>
</gene>
<accession>A0A1G2MQJ9</accession>
<proteinExistence type="predicted"/>
<reference evidence="2 3" key="1">
    <citation type="journal article" date="2016" name="Nat. Commun.">
        <title>Thousands of microbial genomes shed light on interconnected biogeochemical processes in an aquifer system.</title>
        <authorList>
            <person name="Anantharaman K."/>
            <person name="Brown C.T."/>
            <person name="Hug L.A."/>
            <person name="Sharon I."/>
            <person name="Castelle C.J."/>
            <person name="Probst A.J."/>
            <person name="Thomas B.C."/>
            <person name="Singh A."/>
            <person name="Wilkins M.J."/>
            <person name="Karaoz U."/>
            <person name="Brodie E.L."/>
            <person name="Williams K.H."/>
            <person name="Hubbard S.S."/>
            <person name="Banfield J.F."/>
        </authorList>
    </citation>
    <scope>NUCLEOTIDE SEQUENCE [LARGE SCALE GENOMIC DNA]</scope>
</reference>
<sequence length="92" mass="10970">MAIIKKKIHPSYFDLVAKGRKKFEFRIADFDIKEGDMLVLEEWDPATKKHTGRSLIKKVGYIKKFTIEELEKEFGQQKELLERYGFYIIQLD</sequence>
<evidence type="ECO:0000313" key="2">
    <source>
        <dbReference type="EMBL" id="OHA26133.1"/>
    </source>
</evidence>
<name>A0A1G2MQJ9_9BACT</name>
<organism evidence="2 3">
    <name type="scientific">Candidatus Taylorbacteria bacterium RIFCSPHIGHO2_02_FULL_46_13</name>
    <dbReference type="NCBI Taxonomy" id="1802312"/>
    <lineage>
        <taxon>Bacteria</taxon>
        <taxon>Candidatus Tayloriibacteriota</taxon>
    </lineage>
</organism>
<comment type="caution">
    <text evidence="2">The sequence shown here is derived from an EMBL/GenBank/DDBJ whole genome shotgun (WGS) entry which is preliminary data.</text>
</comment>
<evidence type="ECO:0000313" key="3">
    <source>
        <dbReference type="Proteomes" id="UP000177565"/>
    </source>
</evidence>
<dbReference type="Pfam" id="PF12961">
    <property type="entry name" value="DUF3850"/>
    <property type="match status" value="1"/>
</dbReference>
<dbReference type="Proteomes" id="UP000177565">
    <property type="component" value="Unassembled WGS sequence"/>
</dbReference>
<dbReference type="SUPFAM" id="SSF88697">
    <property type="entry name" value="PUA domain-like"/>
    <property type="match status" value="1"/>
</dbReference>